<evidence type="ECO:0000259" key="2">
    <source>
        <dbReference type="Pfam" id="PF13786"/>
    </source>
</evidence>
<dbReference type="EMBL" id="VTES01000003">
    <property type="protein sequence ID" value="TYS63863.1"/>
    <property type="molecule type" value="Genomic_DNA"/>
</dbReference>
<gene>
    <name evidence="4" type="ORF">FZD47_10135</name>
</gene>
<reference evidence="4 5" key="1">
    <citation type="submission" date="2019-08" db="EMBL/GenBank/DDBJ databases">
        <title>Bacillus genomes from the desert of Cuatro Cienegas, Coahuila.</title>
        <authorList>
            <person name="Olmedo-Alvarez G."/>
        </authorList>
    </citation>
    <scope>NUCLEOTIDE SEQUENCE [LARGE SCALE GENOMIC DNA]</scope>
    <source>
        <strain evidence="4 5">CH37_1T</strain>
    </source>
</reference>
<keyword evidence="1" id="KW-1133">Transmembrane helix</keyword>
<keyword evidence="1" id="KW-0812">Transmembrane</keyword>
<dbReference type="AlphaFoldDB" id="A0A5D4SKU3"/>
<feature type="transmembrane region" description="Helical" evidence="1">
    <location>
        <begin position="47"/>
        <end position="68"/>
    </location>
</feature>
<evidence type="ECO:0000313" key="5">
    <source>
        <dbReference type="Proteomes" id="UP000323732"/>
    </source>
</evidence>
<dbReference type="InterPro" id="IPR025436">
    <property type="entry name" value="DUF4179"/>
</dbReference>
<feature type="domain" description="DUF5643" evidence="3">
    <location>
        <begin position="239"/>
        <end position="342"/>
    </location>
</feature>
<protein>
    <submittedName>
        <fullName evidence="4">DUF4179 domain-containing protein</fullName>
    </submittedName>
</protein>
<proteinExistence type="predicted"/>
<evidence type="ECO:0000259" key="3">
    <source>
        <dbReference type="Pfam" id="PF18705"/>
    </source>
</evidence>
<dbReference type="Pfam" id="PF18705">
    <property type="entry name" value="DUF5643"/>
    <property type="match status" value="1"/>
</dbReference>
<dbReference type="Pfam" id="PF13786">
    <property type="entry name" value="DUF4179"/>
    <property type="match status" value="1"/>
</dbReference>
<dbReference type="InterPro" id="IPR040680">
    <property type="entry name" value="DUF5643"/>
</dbReference>
<name>A0A5D4SKU3_9BACI</name>
<organism evidence="4 5">
    <name type="scientific">Bacillus infantis</name>
    <dbReference type="NCBI Taxonomy" id="324767"/>
    <lineage>
        <taxon>Bacteria</taxon>
        <taxon>Bacillati</taxon>
        <taxon>Bacillota</taxon>
        <taxon>Bacilli</taxon>
        <taxon>Bacillales</taxon>
        <taxon>Bacillaceae</taxon>
        <taxon>Bacillus</taxon>
    </lineage>
</organism>
<dbReference type="RefSeq" id="WP_101549161.1">
    <property type="nucleotide sequence ID" value="NZ_VTES01000003.1"/>
</dbReference>
<comment type="caution">
    <text evidence="4">The sequence shown here is derived from an EMBL/GenBank/DDBJ whole genome shotgun (WGS) entry which is preliminary data.</text>
</comment>
<evidence type="ECO:0000313" key="4">
    <source>
        <dbReference type="EMBL" id="TYS63863.1"/>
    </source>
</evidence>
<accession>A0A5D4SKU3</accession>
<evidence type="ECO:0000256" key="1">
    <source>
        <dbReference type="SAM" id="Phobius"/>
    </source>
</evidence>
<keyword evidence="1" id="KW-0472">Membrane</keyword>
<dbReference type="Gene3D" id="2.60.40.1630">
    <property type="entry name" value="bacillus anthracis domain"/>
    <property type="match status" value="1"/>
</dbReference>
<feature type="domain" description="DUF4179" evidence="2">
    <location>
        <begin position="42"/>
        <end position="137"/>
    </location>
</feature>
<dbReference type="Proteomes" id="UP000323732">
    <property type="component" value="Unassembled WGS sequence"/>
</dbReference>
<sequence>MNNPDKKINRIYSKQEQEKLKFSSEDRKIVFSKIQNGSIERKKKASFTIIAASIMTPVLLAVILLSLLQTPLKPHITSALPFLESLLKEHGDEGQKKALKEYEPQQINQSAESNGIKITMNEVFFDGARISASYAIENQNEDKAKDLDFFSYNMKIDGGNAGDIGFSGGKIIEREGNKINKIVNIDIEKELPETFTFELSIDELINTEDMESDTIKGSWSFSFPIKRIGEIYQLEPSIVRKSNLGDFRIRKMTFSPSGMLMDIETKQTQEAIQETGVIAYKVYDDKGKLLTPLNESGSSYKYESGTGTRITSILYSPADSIPKRITVKPYISLRFLKGEPEENIISITEKLPIFLPQGENGGILINEIVEKKGEVWVKYDVKGDFVPERKKNFSLINGKERSKETSVEQEGDRDSAKRKNQLMKFKIPYNENLHFIAIDESPEWIKGWELKILIKKEDLKKLSNSK</sequence>